<proteinExistence type="predicted"/>
<reference evidence="2 3" key="1">
    <citation type="submission" date="2016-08" db="EMBL/GenBank/DDBJ databases">
        <title>Analysis of Carbohydrate Active Enzymes in Thermogemmatispora T81 Reveals Carbohydrate Degradation Ability.</title>
        <authorList>
            <person name="Tomazini A."/>
            <person name="Lal S."/>
            <person name="Stott M."/>
            <person name="Henrissat B."/>
            <person name="Polikarpov I."/>
            <person name="Sparling R."/>
            <person name="Levin D.B."/>
        </authorList>
    </citation>
    <scope>NUCLEOTIDE SEQUENCE [LARGE SCALE GENOMIC DNA]</scope>
    <source>
        <strain evidence="2 3">T81</strain>
    </source>
</reference>
<dbReference type="RefSeq" id="WP_112429005.1">
    <property type="nucleotide sequence ID" value="NZ_MCIF01000002.1"/>
</dbReference>
<evidence type="ECO:0008006" key="4">
    <source>
        <dbReference type="Google" id="ProtNLM"/>
    </source>
</evidence>
<dbReference type="InterPro" id="IPR027056">
    <property type="entry name" value="Gluconate_2DH_su3"/>
</dbReference>
<dbReference type="PANTHER" id="PTHR12128">
    <property type="entry name" value="DIHYDRODIPICOLINATE SYNTHASE"/>
    <property type="match status" value="1"/>
</dbReference>
<dbReference type="CDD" id="cd00408">
    <property type="entry name" value="DHDPS-like"/>
    <property type="match status" value="1"/>
</dbReference>
<keyword evidence="1" id="KW-0456">Lyase</keyword>
<keyword evidence="3" id="KW-1185">Reference proteome</keyword>
<dbReference type="SMART" id="SM01130">
    <property type="entry name" value="DHDPS"/>
    <property type="match status" value="1"/>
</dbReference>
<dbReference type="Pfam" id="PF13618">
    <property type="entry name" value="Gluconate_2-dh3"/>
    <property type="match status" value="1"/>
</dbReference>
<evidence type="ECO:0000313" key="2">
    <source>
        <dbReference type="EMBL" id="RAQ95886.1"/>
    </source>
</evidence>
<dbReference type="InterPro" id="IPR013785">
    <property type="entry name" value="Aldolase_TIM"/>
</dbReference>
<dbReference type="Gene3D" id="3.20.20.70">
    <property type="entry name" value="Aldolase class I"/>
    <property type="match status" value="1"/>
</dbReference>
<protein>
    <recommendedName>
        <fullName evidence="4">Dihydrodipicolinate synthase family protein</fullName>
    </recommendedName>
</protein>
<gene>
    <name evidence="2" type="ORF">A4R35_10090</name>
</gene>
<organism evidence="2 3">
    <name type="scientific">Thermogemmatispora tikiterensis</name>
    <dbReference type="NCBI Taxonomy" id="1825093"/>
    <lineage>
        <taxon>Bacteria</taxon>
        <taxon>Bacillati</taxon>
        <taxon>Chloroflexota</taxon>
        <taxon>Ktedonobacteria</taxon>
        <taxon>Thermogemmatisporales</taxon>
        <taxon>Thermogemmatisporaceae</taxon>
        <taxon>Thermogemmatispora</taxon>
    </lineage>
</organism>
<dbReference type="InterPro" id="IPR002220">
    <property type="entry name" value="DapA-like"/>
</dbReference>
<dbReference type="Proteomes" id="UP000248706">
    <property type="component" value="Unassembled WGS sequence"/>
</dbReference>
<dbReference type="EMBL" id="MCIF01000002">
    <property type="protein sequence ID" value="RAQ95886.1"/>
    <property type="molecule type" value="Genomic_DNA"/>
</dbReference>
<dbReference type="AlphaFoldDB" id="A0A328VDY9"/>
<evidence type="ECO:0000256" key="1">
    <source>
        <dbReference type="ARBA" id="ARBA00023239"/>
    </source>
</evidence>
<dbReference type="PANTHER" id="PTHR12128:SF38">
    <property type="entry name" value="DIHYDRODIPICOLINATE SYNTHETASE FAMILY PROTEIN (AFU_ORTHOLOGUE AFUA_6G00110)"/>
    <property type="match status" value="1"/>
</dbReference>
<accession>A0A328VDY9</accession>
<evidence type="ECO:0000313" key="3">
    <source>
        <dbReference type="Proteomes" id="UP000248706"/>
    </source>
</evidence>
<name>A0A328VDY9_9CHLR</name>
<dbReference type="GO" id="GO:0008840">
    <property type="term" value="F:4-hydroxy-tetrahydrodipicolinate synthase activity"/>
    <property type="evidence" value="ECO:0007669"/>
    <property type="project" value="TreeGrafter"/>
</dbReference>
<comment type="caution">
    <text evidence="2">The sequence shown here is derived from an EMBL/GenBank/DDBJ whole genome shotgun (WGS) entry which is preliminary data.</text>
</comment>
<dbReference type="OrthoDB" id="9782828at2"/>
<dbReference type="Pfam" id="PF00701">
    <property type="entry name" value="DHDPS"/>
    <property type="match status" value="1"/>
</dbReference>
<dbReference type="SUPFAM" id="SSF51569">
    <property type="entry name" value="Aldolase"/>
    <property type="match status" value="1"/>
</dbReference>
<sequence length="469" mass="50978">MQLRGLIPAAITPMTPDGEVDWDAARSYLAYLARMAIGGIAINTDAGEGPLLEDAERERLVSLTKEVMGPNIPVICGLAGGNTREMLTRAARLKDAGADVFLVFPHVAFRGARALDKTILSYHRVLSEAGYNFVLFQLQEALGGCDYPEETLVALLRLDGVIAIKEASFDPVRYLRTMRIVRRTAPLVSVLSGNDNFLPESFILGGDGALVGLGAVATGLQCAFVKAVQEGNARQVEKLGQAIQEIADVLFVPPVRDYRARIKALLVALGRLPDAAVRAPLQPVSDSDLVAIHRVAAKHEALLRMYGDIASDTATAWRTMLPLIEAVVARIFPADPGELSTQDLGVADYICGLGSCLDTPWREIYRRGLQALEETSQRLMARSFLALTSEEQDIVLQHFEVTAPEMTALGAPGSFFSYLVAHVREGLFSDPHYGGNREGLGWKLLGYPNPVRGLVGWQNAQWETEGKTQ</sequence>